<dbReference type="AlphaFoldDB" id="B4FX93"/>
<evidence type="ECO:0000313" key="1">
    <source>
        <dbReference type="EMBL" id="ACF86736.2"/>
    </source>
</evidence>
<dbReference type="ExpressionAtlas" id="B4FX93">
    <property type="expression patterns" value="baseline and differential"/>
</dbReference>
<protein>
    <submittedName>
        <fullName evidence="1">Uncharacterized protein</fullName>
    </submittedName>
</protein>
<organism evidence="1">
    <name type="scientific">Zea mays</name>
    <name type="common">Maize</name>
    <dbReference type="NCBI Taxonomy" id="4577"/>
    <lineage>
        <taxon>Eukaryota</taxon>
        <taxon>Viridiplantae</taxon>
        <taxon>Streptophyta</taxon>
        <taxon>Embryophyta</taxon>
        <taxon>Tracheophyta</taxon>
        <taxon>Spermatophyta</taxon>
        <taxon>Magnoliopsida</taxon>
        <taxon>Liliopsida</taxon>
        <taxon>Poales</taxon>
        <taxon>Poaceae</taxon>
        <taxon>PACMAD clade</taxon>
        <taxon>Panicoideae</taxon>
        <taxon>Andropogonodae</taxon>
        <taxon>Andropogoneae</taxon>
        <taxon>Tripsacinae</taxon>
        <taxon>Zea</taxon>
    </lineage>
</organism>
<reference evidence="1" key="1">
    <citation type="journal article" date="2009" name="PLoS Genet.">
        <title>Sequencing, mapping, and analysis of 27,455 maize full-length cDNAs.</title>
        <authorList>
            <person name="Soderlund C."/>
            <person name="Descour A."/>
            <person name="Kudrna D."/>
            <person name="Bomhoff M."/>
            <person name="Boyd L."/>
            <person name="Currie J."/>
            <person name="Angelova A."/>
            <person name="Collura K."/>
            <person name="Wissotski M."/>
            <person name="Ashley E."/>
            <person name="Morrow D."/>
            <person name="Fernandes J."/>
            <person name="Walbot V."/>
            <person name="Yu Y."/>
        </authorList>
    </citation>
    <scope>NUCLEOTIDE SEQUENCE</scope>
    <source>
        <strain evidence="1">B73</strain>
    </source>
</reference>
<proteinExistence type="evidence at transcript level"/>
<dbReference type="EMBL" id="BT041731">
    <property type="protein sequence ID" value="ACF86736.2"/>
    <property type="molecule type" value="mRNA"/>
</dbReference>
<sequence>MRIKSYFTGKARMTYSLGRREYFCSFIYLRNGITHLLLLQVQKITNNIQFILETVMLSNIVEVQGDKLRRRGAWENWLLPKLNYSAGSSSGSMTPVTSNIDALASQFRSVGLEGATYHPSMPGMSGEALLTRSATSVSLGYHASTFGGLQSNGSEPLFGPKSARNLLRSDTF</sequence>
<accession>B4FX93</accession>
<name>B4FX93_MAIZE</name>